<keyword evidence="2" id="KW-1185">Reference proteome</keyword>
<evidence type="ECO:0000313" key="2">
    <source>
        <dbReference type="Proteomes" id="UP001597040"/>
    </source>
</evidence>
<protein>
    <submittedName>
        <fullName evidence="1">Uncharacterized protein</fullName>
    </submittedName>
</protein>
<proteinExistence type="predicted"/>
<evidence type="ECO:0000313" key="1">
    <source>
        <dbReference type="EMBL" id="MFD1037473.1"/>
    </source>
</evidence>
<dbReference type="RefSeq" id="WP_390359543.1">
    <property type="nucleotide sequence ID" value="NZ_JBHTKJ010000007.1"/>
</dbReference>
<name>A0ABW3LH77_9BACI</name>
<comment type="caution">
    <text evidence="1">The sequence shown here is derived from an EMBL/GenBank/DDBJ whole genome shotgun (WGS) entry which is preliminary data.</text>
</comment>
<gene>
    <name evidence="1" type="ORF">ACFQ3N_03415</name>
</gene>
<sequence>MSTTEKVQGAIVQQKGVKGVTGITLNTSFGRGNDSNLYRYESPIKETPHDWVTI</sequence>
<reference evidence="2" key="1">
    <citation type="journal article" date="2019" name="Int. J. Syst. Evol. Microbiol.">
        <title>The Global Catalogue of Microorganisms (GCM) 10K type strain sequencing project: providing services to taxonomists for standard genome sequencing and annotation.</title>
        <authorList>
            <consortium name="The Broad Institute Genomics Platform"/>
            <consortium name="The Broad Institute Genome Sequencing Center for Infectious Disease"/>
            <person name="Wu L."/>
            <person name="Ma J."/>
        </authorList>
    </citation>
    <scope>NUCLEOTIDE SEQUENCE [LARGE SCALE GENOMIC DNA]</scope>
    <source>
        <strain evidence="2">CCUG 56754</strain>
    </source>
</reference>
<dbReference type="Proteomes" id="UP001597040">
    <property type="component" value="Unassembled WGS sequence"/>
</dbReference>
<organism evidence="1 2">
    <name type="scientific">Virgibacillus byunsanensis</name>
    <dbReference type="NCBI Taxonomy" id="570945"/>
    <lineage>
        <taxon>Bacteria</taxon>
        <taxon>Bacillati</taxon>
        <taxon>Bacillota</taxon>
        <taxon>Bacilli</taxon>
        <taxon>Bacillales</taxon>
        <taxon>Bacillaceae</taxon>
        <taxon>Virgibacillus</taxon>
    </lineage>
</organism>
<accession>A0ABW3LH77</accession>
<dbReference type="EMBL" id="JBHTKJ010000007">
    <property type="protein sequence ID" value="MFD1037473.1"/>
    <property type="molecule type" value="Genomic_DNA"/>
</dbReference>